<evidence type="ECO:0000259" key="3">
    <source>
        <dbReference type="PROSITE" id="PS51186"/>
    </source>
</evidence>
<dbReference type="CDD" id="cd04301">
    <property type="entry name" value="NAT_SF"/>
    <property type="match status" value="1"/>
</dbReference>
<sequence length="165" mass="17782">MADIQSLGIIGPAAYAAAYGYLWDNSAALERQLATFGAEAFAKLLERADARLWIAQADASILGFLTMVVGSANPVTEEANGAEVPRIYLLPGAQRLGLGKKLLSSAIAQARDENLGHIWLDVMASAEHARAAYLKWGFSELGSRKFDKPVKAELADMVVLIKHLK</sequence>
<organism evidence="4">
    <name type="scientific">Mesorhizobium sp. WSM2240</name>
    <dbReference type="NCBI Taxonomy" id="3228851"/>
    <lineage>
        <taxon>Bacteria</taxon>
        <taxon>Pseudomonadati</taxon>
        <taxon>Pseudomonadota</taxon>
        <taxon>Alphaproteobacteria</taxon>
        <taxon>Hyphomicrobiales</taxon>
        <taxon>Phyllobacteriaceae</taxon>
        <taxon>Mesorhizobium</taxon>
    </lineage>
</organism>
<dbReference type="RefSeq" id="WP_353645447.1">
    <property type="nucleotide sequence ID" value="NZ_CP159253.1"/>
</dbReference>
<dbReference type="SUPFAM" id="SSF55729">
    <property type="entry name" value="Acyl-CoA N-acyltransferases (Nat)"/>
    <property type="match status" value="1"/>
</dbReference>
<evidence type="ECO:0000256" key="2">
    <source>
        <dbReference type="ARBA" id="ARBA00023315"/>
    </source>
</evidence>
<dbReference type="InterPro" id="IPR016181">
    <property type="entry name" value="Acyl_CoA_acyltransferase"/>
</dbReference>
<keyword evidence="1" id="KW-0808">Transferase</keyword>
<evidence type="ECO:0000256" key="1">
    <source>
        <dbReference type="ARBA" id="ARBA00022679"/>
    </source>
</evidence>
<dbReference type="Pfam" id="PF00583">
    <property type="entry name" value="Acetyltransf_1"/>
    <property type="match status" value="1"/>
</dbReference>
<evidence type="ECO:0000313" key="4">
    <source>
        <dbReference type="EMBL" id="XCG47010.1"/>
    </source>
</evidence>
<dbReference type="InterPro" id="IPR000182">
    <property type="entry name" value="GNAT_dom"/>
</dbReference>
<protein>
    <submittedName>
        <fullName evidence="4">GNAT family N-acetyltransferase</fullName>
    </submittedName>
</protein>
<dbReference type="GO" id="GO:0016747">
    <property type="term" value="F:acyltransferase activity, transferring groups other than amino-acyl groups"/>
    <property type="evidence" value="ECO:0007669"/>
    <property type="project" value="InterPro"/>
</dbReference>
<proteinExistence type="predicted"/>
<name>A0AAU8CJK2_9HYPH</name>
<keyword evidence="2" id="KW-0012">Acyltransferase</keyword>
<feature type="domain" description="N-acetyltransferase" evidence="3">
    <location>
        <begin position="13"/>
        <end position="165"/>
    </location>
</feature>
<accession>A0AAU8CJK2</accession>
<reference evidence="4" key="1">
    <citation type="submission" date="2024-06" db="EMBL/GenBank/DDBJ databases">
        <title>Mesorhizobium karijinii sp. nov., a symbiont of the iconic Swainsona formosa from arid Australia.</title>
        <authorList>
            <person name="Hill Y.J."/>
            <person name="Watkin E.L.J."/>
            <person name="O'Hara G.W."/>
            <person name="Terpolilli J."/>
            <person name="Tye M.L."/>
            <person name="Kohlmeier M.G."/>
        </authorList>
    </citation>
    <scope>NUCLEOTIDE SEQUENCE</scope>
    <source>
        <strain evidence="4">WSM2240</strain>
    </source>
</reference>
<dbReference type="EMBL" id="CP159253">
    <property type="protein sequence ID" value="XCG47010.1"/>
    <property type="molecule type" value="Genomic_DNA"/>
</dbReference>
<dbReference type="PANTHER" id="PTHR43877">
    <property type="entry name" value="AMINOALKYLPHOSPHONATE N-ACETYLTRANSFERASE-RELATED-RELATED"/>
    <property type="match status" value="1"/>
</dbReference>
<dbReference type="PROSITE" id="PS51186">
    <property type="entry name" value="GNAT"/>
    <property type="match status" value="1"/>
</dbReference>
<dbReference type="Gene3D" id="3.40.630.30">
    <property type="match status" value="1"/>
</dbReference>
<gene>
    <name evidence="4" type="ORF">ABVK50_17020</name>
</gene>
<dbReference type="InterPro" id="IPR050832">
    <property type="entry name" value="Bact_Acetyltransf"/>
</dbReference>
<dbReference type="AlphaFoldDB" id="A0AAU8CJK2"/>